<keyword evidence="2" id="KW-1185">Reference proteome</keyword>
<reference evidence="1" key="1">
    <citation type="submission" date="2020-09" db="EMBL/GenBank/DDBJ databases">
        <title>Genome-Enabled Discovery of Anthraquinone Biosynthesis in Senna tora.</title>
        <authorList>
            <person name="Kang S.-H."/>
            <person name="Pandey R.P."/>
            <person name="Lee C.-M."/>
            <person name="Sim J.-S."/>
            <person name="Jeong J.-T."/>
            <person name="Choi B.-S."/>
            <person name="Jung M."/>
            <person name="Ginzburg D."/>
            <person name="Zhao K."/>
            <person name="Won S.Y."/>
            <person name="Oh T.-J."/>
            <person name="Yu Y."/>
            <person name="Kim N.-H."/>
            <person name="Lee O.R."/>
            <person name="Lee T.-H."/>
            <person name="Bashyal P."/>
            <person name="Kim T.-S."/>
            <person name="Lee W.-H."/>
            <person name="Kawkins C."/>
            <person name="Kim C.-K."/>
            <person name="Kim J.S."/>
            <person name="Ahn B.O."/>
            <person name="Rhee S.Y."/>
            <person name="Sohng J.K."/>
        </authorList>
    </citation>
    <scope>NUCLEOTIDE SEQUENCE</scope>
    <source>
        <tissue evidence="1">Leaf</tissue>
    </source>
</reference>
<gene>
    <name evidence="1" type="ORF">G2W53_012336</name>
</gene>
<dbReference type="Proteomes" id="UP000634136">
    <property type="component" value="Unassembled WGS sequence"/>
</dbReference>
<accession>A0A834TWW5</accession>
<dbReference type="AlphaFoldDB" id="A0A834TWW5"/>
<proteinExistence type="predicted"/>
<name>A0A834TWW5_9FABA</name>
<sequence length="120" mass="13066">MYNGLSSGKPESYRSISARGECLEFNGEDDDDELVSESEFLHVLFQPHPDSPKIYSEKSSVLVESEHTVVFLINLGALGEHLQGGSGTFESTLLHFKPPNLGFAGAVHTSQHPSSHKLSP</sequence>
<comment type="caution">
    <text evidence="1">The sequence shown here is derived from an EMBL/GenBank/DDBJ whole genome shotgun (WGS) entry which is preliminary data.</text>
</comment>
<dbReference type="EMBL" id="JAAIUW010000005">
    <property type="protein sequence ID" value="KAF7830003.1"/>
    <property type="molecule type" value="Genomic_DNA"/>
</dbReference>
<protein>
    <submittedName>
        <fullName evidence="1">Uncharacterized protein</fullName>
    </submittedName>
</protein>
<organism evidence="1 2">
    <name type="scientific">Senna tora</name>
    <dbReference type="NCBI Taxonomy" id="362788"/>
    <lineage>
        <taxon>Eukaryota</taxon>
        <taxon>Viridiplantae</taxon>
        <taxon>Streptophyta</taxon>
        <taxon>Embryophyta</taxon>
        <taxon>Tracheophyta</taxon>
        <taxon>Spermatophyta</taxon>
        <taxon>Magnoliopsida</taxon>
        <taxon>eudicotyledons</taxon>
        <taxon>Gunneridae</taxon>
        <taxon>Pentapetalae</taxon>
        <taxon>rosids</taxon>
        <taxon>fabids</taxon>
        <taxon>Fabales</taxon>
        <taxon>Fabaceae</taxon>
        <taxon>Caesalpinioideae</taxon>
        <taxon>Cassia clade</taxon>
        <taxon>Senna</taxon>
    </lineage>
</organism>
<evidence type="ECO:0000313" key="1">
    <source>
        <dbReference type="EMBL" id="KAF7830003.1"/>
    </source>
</evidence>
<evidence type="ECO:0000313" key="2">
    <source>
        <dbReference type="Proteomes" id="UP000634136"/>
    </source>
</evidence>